<reference evidence="2 3" key="1">
    <citation type="submission" date="2019-04" db="EMBL/GenBank/DDBJ databases">
        <title>An improved genome assembly and genetic linkage map for asparagus bean, Vigna unguiculata ssp. sesquipedialis.</title>
        <authorList>
            <person name="Xia Q."/>
            <person name="Zhang R."/>
            <person name="Dong Y."/>
        </authorList>
    </citation>
    <scope>NUCLEOTIDE SEQUENCE [LARGE SCALE GENOMIC DNA]</scope>
    <source>
        <tissue evidence="2">Leaf</tissue>
    </source>
</reference>
<dbReference type="AlphaFoldDB" id="A0A4D6MSK5"/>
<dbReference type="EMBL" id="CP039352">
    <property type="protein sequence ID" value="QCE03621.1"/>
    <property type="molecule type" value="Genomic_DNA"/>
</dbReference>
<keyword evidence="3" id="KW-1185">Reference proteome</keyword>
<evidence type="ECO:0008006" key="4">
    <source>
        <dbReference type="Google" id="ProtNLM"/>
    </source>
</evidence>
<organism evidence="2 3">
    <name type="scientific">Vigna unguiculata</name>
    <name type="common">Cowpea</name>
    <dbReference type="NCBI Taxonomy" id="3917"/>
    <lineage>
        <taxon>Eukaryota</taxon>
        <taxon>Viridiplantae</taxon>
        <taxon>Streptophyta</taxon>
        <taxon>Embryophyta</taxon>
        <taxon>Tracheophyta</taxon>
        <taxon>Spermatophyta</taxon>
        <taxon>Magnoliopsida</taxon>
        <taxon>eudicotyledons</taxon>
        <taxon>Gunneridae</taxon>
        <taxon>Pentapetalae</taxon>
        <taxon>rosids</taxon>
        <taxon>fabids</taxon>
        <taxon>Fabales</taxon>
        <taxon>Fabaceae</taxon>
        <taxon>Papilionoideae</taxon>
        <taxon>50 kb inversion clade</taxon>
        <taxon>NPAAA clade</taxon>
        <taxon>indigoferoid/millettioid clade</taxon>
        <taxon>Phaseoleae</taxon>
        <taxon>Vigna</taxon>
    </lineage>
</organism>
<name>A0A4D6MSK5_VIGUN</name>
<gene>
    <name evidence="2" type="ORF">DEO72_LG8g1646</name>
</gene>
<evidence type="ECO:0000313" key="3">
    <source>
        <dbReference type="Proteomes" id="UP000501690"/>
    </source>
</evidence>
<accession>A0A4D6MSK5</accession>
<evidence type="ECO:0000313" key="2">
    <source>
        <dbReference type="EMBL" id="QCE03621.1"/>
    </source>
</evidence>
<evidence type="ECO:0000256" key="1">
    <source>
        <dbReference type="SAM" id="SignalP"/>
    </source>
</evidence>
<keyword evidence="1" id="KW-0732">Signal</keyword>
<dbReference type="Proteomes" id="UP000501690">
    <property type="component" value="Linkage Group LG8"/>
</dbReference>
<feature type="signal peptide" evidence="1">
    <location>
        <begin position="1"/>
        <end position="21"/>
    </location>
</feature>
<sequence>MTNKLVFAVVVAVGIVRQSQSDGGSAFFDYAVFSRCCQRRGGCHGGGETRRREWAAALCLRVSWWPTATWVEEKHGYDIEKRVEKKSRSLVECVRCLVWHSV</sequence>
<protein>
    <recommendedName>
        <fullName evidence="4">Secreted protein</fullName>
    </recommendedName>
</protein>
<feature type="chain" id="PRO_5020035962" description="Secreted protein" evidence="1">
    <location>
        <begin position="22"/>
        <end position="102"/>
    </location>
</feature>
<proteinExistence type="predicted"/>